<evidence type="ECO:0000256" key="3">
    <source>
        <dbReference type="ARBA" id="ARBA00022777"/>
    </source>
</evidence>
<dbReference type="InterPro" id="IPR050187">
    <property type="entry name" value="Lipid_Phosphate_FormReg"/>
</dbReference>
<reference evidence="6" key="1">
    <citation type="submission" date="2020-11" db="EMBL/GenBank/DDBJ databases">
        <title>Genome seq and assembly of Planobacterium sp.</title>
        <authorList>
            <person name="Chhetri G."/>
        </authorList>
    </citation>
    <scope>NUCLEOTIDE SEQUENCE</scope>
    <source>
        <strain evidence="6">GCR5</strain>
    </source>
</reference>
<dbReference type="InterPro" id="IPR017438">
    <property type="entry name" value="ATP-NAD_kinase_N"/>
</dbReference>
<dbReference type="EMBL" id="JADKYY010000001">
    <property type="protein sequence ID" value="MBF5026352.1"/>
    <property type="molecule type" value="Genomic_DNA"/>
</dbReference>
<dbReference type="InterPro" id="IPR045540">
    <property type="entry name" value="YegS/DAGK_C"/>
</dbReference>
<keyword evidence="1" id="KW-0808">Transferase</keyword>
<comment type="caution">
    <text evidence="6">The sequence shown here is derived from an EMBL/GenBank/DDBJ whole genome shotgun (WGS) entry which is preliminary data.</text>
</comment>
<dbReference type="GO" id="GO:0005524">
    <property type="term" value="F:ATP binding"/>
    <property type="evidence" value="ECO:0007669"/>
    <property type="project" value="UniProtKB-KW"/>
</dbReference>
<dbReference type="Gene3D" id="2.60.200.40">
    <property type="match status" value="1"/>
</dbReference>
<name>A0A930YU14_9FLAO</name>
<evidence type="ECO:0000259" key="5">
    <source>
        <dbReference type="PROSITE" id="PS50146"/>
    </source>
</evidence>
<evidence type="ECO:0000256" key="2">
    <source>
        <dbReference type="ARBA" id="ARBA00022741"/>
    </source>
</evidence>
<sequence length="283" mass="32168">MVQAAFIINPFSAGGNYQGFIKKLETLWENPLIYISDSIQGTARFIEETKETVQVYVAVGGDGTISTVARHLVHTDKVLAIFPAGSGNGFSNETNFTTDLKSLLSRIQEFKTHRMDTFTVNGRLSINVSGVGFDGSVVRRFERTERGFINYIKVALKTFFVYRPVRIEFLDSKYSDCNGKYLMLNLANTRQFGNHAYIAPHANSTDGLVDVVLVKKFPTFYSALFTYRMFTRTLRQDKYVRYLSVSKIRFKVNSSKWHIDGEYQSIKSPVEVEVQPKSLRVLS</sequence>
<dbReference type="RefSeq" id="WP_194738280.1">
    <property type="nucleotide sequence ID" value="NZ_JADKYY010000001.1"/>
</dbReference>
<evidence type="ECO:0000256" key="1">
    <source>
        <dbReference type="ARBA" id="ARBA00022679"/>
    </source>
</evidence>
<keyword evidence="7" id="KW-1185">Reference proteome</keyword>
<dbReference type="Gene3D" id="3.40.50.10330">
    <property type="entry name" value="Probable inorganic polyphosphate/atp-NAD kinase, domain 1"/>
    <property type="match status" value="1"/>
</dbReference>
<feature type="domain" description="DAGKc" evidence="5">
    <location>
        <begin position="1"/>
        <end position="124"/>
    </location>
</feature>
<keyword evidence="2" id="KW-0547">Nucleotide-binding</keyword>
<organism evidence="6 7">
    <name type="scientific">Planobacterium oryzisoli</name>
    <dbReference type="NCBI Taxonomy" id="2771435"/>
    <lineage>
        <taxon>Bacteria</taxon>
        <taxon>Pseudomonadati</taxon>
        <taxon>Bacteroidota</taxon>
        <taxon>Flavobacteriia</taxon>
        <taxon>Flavobacteriales</taxon>
        <taxon>Weeksellaceae</taxon>
        <taxon>Chryseobacterium group</taxon>
        <taxon>Chryseobacterium</taxon>
    </lineage>
</organism>
<dbReference type="GO" id="GO:0005886">
    <property type="term" value="C:plasma membrane"/>
    <property type="evidence" value="ECO:0007669"/>
    <property type="project" value="TreeGrafter"/>
</dbReference>
<evidence type="ECO:0000313" key="6">
    <source>
        <dbReference type="EMBL" id="MBF5026352.1"/>
    </source>
</evidence>
<dbReference type="Pfam" id="PF19279">
    <property type="entry name" value="YegS_C"/>
    <property type="match status" value="1"/>
</dbReference>
<keyword evidence="4" id="KW-0067">ATP-binding</keyword>
<evidence type="ECO:0000256" key="4">
    <source>
        <dbReference type="ARBA" id="ARBA00022840"/>
    </source>
</evidence>
<dbReference type="AlphaFoldDB" id="A0A930YU14"/>
<gene>
    <name evidence="6" type="ORF">IC612_00885</name>
</gene>
<dbReference type="Pfam" id="PF00781">
    <property type="entry name" value="DAGK_cat"/>
    <property type="match status" value="1"/>
</dbReference>
<evidence type="ECO:0000313" key="7">
    <source>
        <dbReference type="Proteomes" id="UP000694480"/>
    </source>
</evidence>
<dbReference type="InterPro" id="IPR001206">
    <property type="entry name" value="Diacylglycerol_kinase_cat_dom"/>
</dbReference>
<dbReference type="PROSITE" id="PS50146">
    <property type="entry name" value="DAGK"/>
    <property type="match status" value="1"/>
</dbReference>
<dbReference type="GO" id="GO:0016301">
    <property type="term" value="F:kinase activity"/>
    <property type="evidence" value="ECO:0007669"/>
    <property type="project" value="UniProtKB-KW"/>
</dbReference>
<dbReference type="SMART" id="SM00046">
    <property type="entry name" value="DAGKc"/>
    <property type="match status" value="1"/>
</dbReference>
<dbReference type="InterPro" id="IPR016064">
    <property type="entry name" value="NAD/diacylglycerol_kinase_sf"/>
</dbReference>
<protein>
    <submittedName>
        <fullName evidence="6">Diacylglycerol kinase</fullName>
    </submittedName>
</protein>
<accession>A0A930YU14</accession>
<proteinExistence type="predicted"/>
<dbReference type="PANTHER" id="PTHR12358:SF106">
    <property type="entry name" value="LIPID KINASE YEGS"/>
    <property type="match status" value="1"/>
</dbReference>
<dbReference type="SUPFAM" id="SSF111331">
    <property type="entry name" value="NAD kinase/diacylglycerol kinase-like"/>
    <property type="match status" value="1"/>
</dbReference>
<keyword evidence="3 6" id="KW-0418">Kinase</keyword>
<dbReference type="PANTHER" id="PTHR12358">
    <property type="entry name" value="SPHINGOSINE KINASE"/>
    <property type="match status" value="1"/>
</dbReference>
<dbReference type="Proteomes" id="UP000694480">
    <property type="component" value="Unassembled WGS sequence"/>
</dbReference>